<feature type="region of interest" description="Disordered" evidence="1">
    <location>
        <begin position="294"/>
        <end position="331"/>
    </location>
</feature>
<keyword evidence="5" id="KW-1185">Reference proteome</keyword>
<dbReference type="GO" id="GO:0030466">
    <property type="term" value="P:silent mating-type cassette heterochromatin formation"/>
    <property type="evidence" value="ECO:0007669"/>
    <property type="project" value="TreeGrafter"/>
</dbReference>
<dbReference type="OrthoDB" id="438224at2759"/>
<dbReference type="InterPro" id="IPR018839">
    <property type="entry name" value="Tscrpt-silencing_Clr2_C"/>
</dbReference>
<protein>
    <recommendedName>
        <fullName evidence="6">Cryptic loci regulator 2 N-terminal domain-containing protein</fullName>
    </recommendedName>
</protein>
<accession>A0A9Q9DUK9</accession>
<dbReference type="GO" id="GO:0070824">
    <property type="term" value="C:SHREC complex"/>
    <property type="evidence" value="ECO:0007669"/>
    <property type="project" value="InterPro"/>
</dbReference>
<organism evidence="4 5">
    <name type="scientific">Curvularia clavata</name>
    <dbReference type="NCBI Taxonomy" id="95742"/>
    <lineage>
        <taxon>Eukaryota</taxon>
        <taxon>Fungi</taxon>
        <taxon>Dikarya</taxon>
        <taxon>Ascomycota</taxon>
        <taxon>Pezizomycotina</taxon>
        <taxon>Dothideomycetes</taxon>
        <taxon>Pleosporomycetidae</taxon>
        <taxon>Pleosporales</taxon>
        <taxon>Pleosporineae</taxon>
        <taxon>Pleosporaceae</taxon>
        <taxon>Curvularia</taxon>
    </lineage>
</organism>
<evidence type="ECO:0000313" key="5">
    <source>
        <dbReference type="Proteomes" id="UP001056012"/>
    </source>
</evidence>
<dbReference type="PANTHER" id="PTHR38046:SF1">
    <property type="entry name" value="CRYPTIC LOCI REGULATOR 2"/>
    <property type="match status" value="1"/>
</dbReference>
<sequence length="703" mass="79125">MRGRVVVRLIPGCSDGDPLHAPPPGYSQITPPTLYLEKIAQQWVTQRGEAQPGVQYILEALPAGYTMWHRPRPSDPNCFDKYLFGHPSHRKFDSPNRFFPHFQYLMDNGGNSLGCPCTVCQGSSGLLPRAAPNSSRVRSSSTALSRRSSNASAPTPLASRPDSAHCAAQERPKKLSPGLDTSSVDQDGTPDVYRNLIEKLRSHKHVDEDICEPLSPDWRAEQSKLSKLLRILKSQEQWIPRNGDIVLFVRNLSDRITIARYDTTGELRLYDEQSDEFLDVPRWEAGLVTEAAPGSNTDADLLESDTNSSADASCSGIRVEPVPDPNSTDKSLSKRYKYISLRQSRPFFLWKEMLRQVDQEQWHPSVRNALALTSTVSLMGKYRFRGTWPEATIYCQGIFVGPEMLVVGDTIRLLPKSDQTVCTDIMSIKSIRLKWTNLDKASNNDYDEGRPFNSTIWFYGAAYTSDISRSNEQWVSDQTAQPRAASDYGHFYPLHPPDKEFAIPFARTAGRLYERNALAYFLGFDVNDSITLDLSRQALTSARTFSQLNDVRIAESPDATWYWGDDRADALNLHTLNGLDVSRFDPGRDAKALRKQCRIIDTADQNRDNRRAENQDVRPALDTAHIGRLSRFLAPKLPVQPHNGKKPSANQGRDSAPAMVGRRRSRSINIDSDENEDEIRQHTRIIENHGPTSKKPKVMIVVD</sequence>
<evidence type="ECO:0000259" key="2">
    <source>
        <dbReference type="Pfam" id="PF10383"/>
    </source>
</evidence>
<dbReference type="Proteomes" id="UP001056012">
    <property type="component" value="Chromosome 4"/>
</dbReference>
<name>A0A9Q9DUK9_CURCL</name>
<reference evidence="4" key="1">
    <citation type="submission" date="2021-12" db="EMBL/GenBank/DDBJ databases">
        <title>Curvularia clavata genome.</title>
        <authorList>
            <person name="Cao Y."/>
        </authorList>
    </citation>
    <scope>NUCLEOTIDE SEQUENCE</scope>
    <source>
        <strain evidence="4">Yc1106</strain>
    </source>
</reference>
<dbReference type="PANTHER" id="PTHR38046">
    <property type="entry name" value="CRYPTIC LOCI REGULATOR 2"/>
    <property type="match status" value="1"/>
</dbReference>
<dbReference type="InterPro" id="IPR031915">
    <property type="entry name" value="Clr2_N"/>
</dbReference>
<dbReference type="Pfam" id="PF16761">
    <property type="entry name" value="Clr2_transil"/>
    <property type="match status" value="1"/>
</dbReference>
<gene>
    <name evidence="4" type="ORF">yc1106_06379</name>
</gene>
<feature type="region of interest" description="Disordered" evidence="1">
    <location>
        <begin position="635"/>
        <end position="678"/>
    </location>
</feature>
<feature type="compositionally biased region" description="Polar residues" evidence="1">
    <location>
        <begin position="294"/>
        <end position="312"/>
    </location>
</feature>
<evidence type="ECO:0000259" key="3">
    <source>
        <dbReference type="Pfam" id="PF16761"/>
    </source>
</evidence>
<dbReference type="Pfam" id="PF10383">
    <property type="entry name" value="Clr2"/>
    <property type="match status" value="1"/>
</dbReference>
<dbReference type="GO" id="GO:0031934">
    <property type="term" value="C:mating-type region heterochromatin"/>
    <property type="evidence" value="ECO:0007669"/>
    <property type="project" value="TreeGrafter"/>
</dbReference>
<feature type="domain" description="Cryptic loci regulator 2 C-terminal" evidence="2">
    <location>
        <begin position="394"/>
        <end position="514"/>
    </location>
</feature>
<feature type="compositionally biased region" description="Low complexity" evidence="1">
    <location>
        <begin position="129"/>
        <end position="153"/>
    </location>
</feature>
<evidence type="ECO:0008006" key="6">
    <source>
        <dbReference type="Google" id="ProtNLM"/>
    </source>
</evidence>
<feature type="region of interest" description="Disordered" evidence="1">
    <location>
        <begin position="128"/>
        <end position="190"/>
    </location>
</feature>
<dbReference type="InterPro" id="IPR038986">
    <property type="entry name" value="Clr2"/>
</dbReference>
<dbReference type="EMBL" id="CP089277">
    <property type="protein sequence ID" value="USP79105.1"/>
    <property type="molecule type" value="Genomic_DNA"/>
</dbReference>
<evidence type="ECO:0000313" key="4">
    <source>
        <dbReference type="EMBL" id="USP79105.1"/>
    </source>
</evidence>
<dbReference type="VEuPathDB" id="FungiDB:yc1106_06379"/>
<dbReference type="GO" id="GO:0033553">
    <property type="term" value="C:rDNA heterochromatin"/>
    <property type="evidence" value="ECO:0007669"/>
    <property type="project" value="TreeGrafter"/>
</dbReference>
<feature type="domain" description="Cryptic loci regulator 2 N-terminal" evidence="3">
    <location>
        <begin position="56"/>
        <end position="120"/>
    </location>
</feature>
<evidence type="ECO:0000256" key="1">
    <source>
        <dbReference type="SAM" id="MobiDB-lite"/>
    </source>
</evidence>
<proteinExistence type="predicted"/>
<dbReference type="AlphaFoldDB" id="A0A9Q9DUK9"/>